<dbReference type="EMBL" id="UGCV01000008">
    <property type="protein sequence ID" value="STJ20935.1"/>
    <property type="molecule type" value="Genomic_DNA"/>
</dbReference>
<evidence type="ECO:0000256" key="4">
    <source>
        <dbReference type="ARBA" id="ARBA00022729"/>
    </source>
</evidence>
<evidence type="ECO:0000313" key="16">
    <source>
        <dbReference type="EMBL" id="RXD09901.1"/>
    </source>
</evidence>
<evidence type="ECO:0000313" key="25">
    <source>
        <dbReference type="Proteomes" id="UP000254716"/>
    </source>
</evidence>
<evidence type="ECO:0000313" key="27">
    <source>
        <dbReference type="Proteomes" id="UP000284508"/>
    </source>
</evidence>
<keyword evidence="6" id="KW-0998">Cell outer membrane</keyword>
<dbReference type="EMBL" id="SCJN01000276">
    <property type="protein sequence ID" value="RXD09901.1"/>
    <property type="molecule type" value="Genomic_DNA"/>
</dbReference>
<dbReference type="Proteomes" id="UP000254716">
    <property type="component" value="Unassembled WGS sequence"/>
</dbReference>
<comment type="similarity">
    <text evidence="2">Belongs to the nucleoside-specific channel-forming outer membrane porin (Tsx) (TC 1.B.10) family.</text>
</comment>
<evidence type="ECO:0000313" key="11">
    <source>
        <dbReference type="EMBL" id="EFJ6481738.1"/>
    </source>
</evidence>
<dbReference type="SUPFAM" id="SSF111364">
    <property type="entry name" value="Tsx-like channel"/>
    <property type="match status" value="1"/>
</dbReference>
<dbReference type="EMBL" id="UFXW01000004">
    <property type="protein sequence ID" value="STC75362.1"/>
    <property type="molecule type" value="Genomic_DNA"/>
</dbReference>
<comment type="subcellular location">
    <subcellularLocation>
        <location evidence="1">Cell outer membrane</location>
        <topology evidence="1">Multi-pass membrane protein</topology>
    </subcellularLocation>
</comment>
<dbReference type="InterPro" id="IPR036777">
    <property type="entry name" value="Channel_Tsx-like_sf"/>
</dbReference>
<name>A0A0D8VW25_ECOLX</name>
<dbReference type="EMBL" id="SERV01000016">
    <property type="protein sequence ID" value="RYL79719.1"/>
    <property type="molecule type" value="Genomic_DNA"/>
</dbReference>
<evidence type="ECO:0000313" key="32">
    <source>
        <dbReference type="Proteomes" id="UP000531962"/>
    </source>
</evidence>
<evidence type="ECO:0000313" key="23">
    <source>
        <dbReference type="Proteomes" id="UP000254181"/>
    </source>
</evidence>
<evidence type="ECO:0000256" key="1">
    <source>
        <dbReference type="ARBA" id="ARBA00004571"/>
    </source>
</evidence>
<evidence type="ECO:0000313" key="19">
    <source>
        <dbReference type="EMBL" id="STJ20935.1"/>
    </source>
</evidence>
<dbReference type="GO" id="GO:0005337">
    <property type="term" value="F:nucleoside transmembrane transporter activity"/>
    <property type="evidence" value="ECO:0007669"/>
    <property type="project" value="InterPro"/>
</dbReference>
<sequence length="286" mass="32977">MYIKKHWIALSILLIPCIGNAQEIKIDESWLHQSLNVIGRTDSRFGPRLTNDLYPEYTVAGRKDWFDFYGYVDLPKFFGVGSHYDVGIWDEGSPLFTEIEPRFSIDKLTGLNLAFGPFKEWFIANNYVYDMGDNQSSRQSTWYMGLGTDIDTGLPIKLSANIYAKYQWQNYGAANENEWDGYRFKIKYSIPLTNLFGGRLVYNSFTNFDFGSDLADKSHNNKRTSNAIASSHILSLLYEHWKFAFTLRYFHNGGQWNAGEKVNFGDGPFELKNTGWGTYTTIGYQF</sequence>
<dbReference type="PRINTS" id="PR01277">
    <property type="entry name" value="CHANNELTSX"/>
</dbReference>
<evidence type="ECO:0000313" key="9">
    <source>
        <dbReference type="EMBL" id="EFD6884258.1"/>
    </source>
</evidence>
<evidence type="ECO:0000313" key="34">
    <source>
        <dbReference type="Proteomes" id="UP000591371"/>
    </source>
</evidence>
<reference evidence="15 27" key="1">
    <citation type="journal article" date="2018" name="BMC Microbiol.">
        <title>Genome sequencing of strains of the most prevalent clonal group of O1:K1:H7 Escherichia coli that causes neonatal meningitis in France.</title>
        <authorList>
            <person name="Geslain G."/>
            <person name="Birgy A."/>
            <person name="Adiba S."/>
            <person name="Magnan M."/>
            <person name="Courroux C."/>
            <person name="Levy C."/>
            <person name="Cohen R."/>
            <person name="Bidet P."/>
            <person name="Bonacorsi S."/>
        </authorList>
    </citation>
    <scope>NUCLEOTIDE SEQUENCE [LARGE SCALE GENOMIC DNA]</scope>
    <source>
        <strain evidence="15 27">S308</strain>
    </source>
</reference>
<dbReference type="Proteomes" id="UP000859822">
    <property type="component" value="Unassembled WGS sequence"/>
</dbReference>
<dbReference type="EMBL" id="CAADIS010000005">
    <property type="protein sequence ID" value="VFS32404.1"/>
    <property type="molecule type" value="Genomic_DNA"/>
</dbReference>
<evidence type="ECO:0000256" key="7">
    <source>
        <dbReference type="SAM" id="SignalP"/>
    </source>
</evidence>
<evidence type="ECO:0000313" key="10">
    <source>
        <dbReference type="EMBL" id="EFH4960747.1"/>
    </source>
</evidence>
<evidence type="ECO:0000313" key="12">
    <source>
        <dbReference type="EMBL" id="EMM9723769.1"/>
    </source>
</evidence>
<dbReference type="Pfam" id="PF03502">
    <property type="entry name" value="Channel_Tsx"/>
    <property type="match status" value="1"/>
</dbReference>
<evidence type="ECO:0000313" key="33">
    <source>
        <dbReference type="Proteomes" id="UP000543424"/>
    </source>
</evidence>
<dbReference type="Proteomes" id="UP000471490">
    <property type="component" value="Unassembled WGS sequence"/>
</dbReference>
<dbReference type="EMBL" id="AASWBF010000011">
    <property type="protein sequence ID" value="EFH4960747.1"/>
    <property type="molecule type" value="Genomic_DNA"/>
</dbReference>
<reference evidence="17 29" key="5">
    <citation type="submission" date="2019-02" db="EMBL/GenBank/DDBJ databases">
        <authorList>
            <person name="Slukin P."/>
            <person name="Fursova N."/>
            <person name="Ermolenko Z."/>
            <person name="Mayskaya N."/>
            <person name="Kislichkina A."/>
            <person name="Mukhina T."/>
            <person name="Sizova A."/>
            <person name="Bogun A."/>
        </authorList>
    </citation>
    <scope>NUCLEOTIDE SEQUENCE [LARGE SCALE GENOMIC DNA]</scope>
    <source>
        <strain evidence="17">SCPM-O-B-8431</strain>
        <strain evidence="29">SCPM-O-B-8431(U15)</strain>
    </source>
</reference>
<dbReference type="Proteomes" id="UP000291778">
    <property type="component" value="Unassembled WGS sequence"/>
</dbReference>
<evidence type="ECO:0000313" key="17">
    <source>
        <dbReference type="EMBL" id="RYL79719.1"/>
    </source>
</evidence>
<reference evidence="12" key="12">
    <citation type="submission" date="2024-02" db="EMBL/GenBank/DDBJ databases">
        <authorList>
            <consortium name="Clinical and Environmental Microbiology Branch: Whole genome sequencing antimicrobial resistance pathogens in the healthcare setting"/>
        </authorList>
    </citation>
    <scope>NUCLEOTIDE SEQUENCE</scope>
    <source>
        <strain evidence="12">2023QG-00028</strain>
    </source>
</reference>
<evidence type="ECO:0000313" key="20">
    <source>
        <dbReference type="EMBL" id="STK92787.1"/>
    </source>
</evidence>
<keyword evidence="4 7" id="KW-0732">Signal</keyword>
<evidence type="ECO:0000313" key="14">
    <source>
        <dbReference type="EMBL" id="NDR94314.1"/>
    </source>
</evidence>
<reference evidence="11" key="10">
    <citation type="submission" date="2020-02" db="EMBL/GenBank/DDBJ databases">
        <authorList>
            <person name="Ashton P.M."/>
            <person name="Dallman T."/>
            <person name="Nair S."/>
            <person name="De Pinna E."/>
            <person name="Peters T."/>
            <person name="Grant K."/>
        </authorList>
    </citation>
    <scope>NUCLEOTIDE SEQUENCE</scope>
    <source>
        <strain evidence="11">93335</strain>
    </source>
</reference>
<organism evidence="8 34">
    <name type="scientific">Escherichia coli</name>
    <dbReference type="NCBI Taxonomy" id="562"/>
    <lineage>
        <taxon>Bacteria</taxon>
        <taxon>Pseudomonadati</taxon>
        <taxon>Pseudomonadota</taxon>
        <taxon>Gammaproteobacteria</taxon>
        <taxon>Enterobacterales</taxon>
        <taxon>Enterobacteriaceae</taxon>
        <taxon>Escherichia</taxon>
    </lineage>
</organism>
<dbReference type="Proteomes" id="UP000288730">
    <property type="component" value="Unassembled WGS sequence"/>
</dbReference>
<dbReference type="Proteomes" id="UP000591371">
    <property type="component" value="Unassembled WGS sequence"/>
</dbReference>
<dbReference type="EMBL" id="UGEE01000003">
    <property type="protein sequence ID" value="STK92787.1"/>
    <property type="molecule type" value="Genomic_DNA"/>
</dbReference>
<dbReference type="AlphaFoldDB" id="A0A0D8VW25"/>
<feature type="chain" id="PRO_5015036361" description="Nucleoside-specific channel-forming protein Tsx" evidence="7">
    <location>
        <begin position="22"/>
        <end position="286"/>
    </location>
</feature>
<dbReference type="Gene3D" id="2.40.230.20">
    <property type="entry name" value="Nucleoside-specific channel-forming protein, Tsx-like"/>
    <property type="match status" value="1"/>
</dbReference>
<evidence type="ECO:0000256" key="3">
    <source>
        <dbReference type="ARBA" id="ARBA00014794"/>
    </source>
</evidence>
<dbReference type="Proteomes" id="UP000543424">
    <property type="component" value="Unassembled WGS sequence"/>
</dbReference>
<reference evidence="13" key="11">
    <citation type="submission" date="2020-09" db="EMBL/GenBank/DDBJ databases">
        <authorList>
            <consortium name="NCBI Pathogen Detection Project"/>
        </authorList>
    </citation>
    <scope>NUCLEOTIDE SEQUENCE</scope>
    <source>
        <strain evidence="13">489-16</strain>
    </source>
</reference>
<dbReference type="EMBL" id="AASKVF010000009">
    <property type="protein sequence ID" value="EFD6884258.1"/>
    <property type="molecule type" value="Genomic_DNA"/>
</dbReference>
<dbReference type="EMBL" id="ABKSHZ030000014">
    <property type="protein sequence ID" value="EMM9723769.1"/>
    <property type="molecule type" value="Genomic_DNA"/>
</dbReference>
<dbReference type="GO" id="GO:0009279">
    <property type="term" value="C:cell outer membrane"/>
    <property type="evidence" value="ECO:0007669"/>
    <property type="project" value="UniProtKB-SubCell"/>
</dbReference>
<gene>
    <name evidence="18" type="primary">tsx2</name>
    <name evidence="11" type="ORF">A2J79_002093</name>
    <name evidence="15" type="ORF">D3C88_10265</name>
    <name evidence="8" type="ORF">D3G36_24685</name>
    <name evidence="16" type="ORF">EPS76_22940</name>
    <name evidence="17" type="ORF">EWK56_21495</name>
    <name evidence="10" type="ORF">F9413_09440</name>
    <name evidence="14" type="ORF">FPI65_24225</name>
    <name evidence="9" type="ORF">FZU14_08510</name>
    <name evidence="13" type="ORF">IFC14_002532</name>
    <name evidence="18" type="ORF">NCTC10767_00775</name>
    <name evidence="20" type="ORF">NCTC8603_04021</name>
    <name evidence="22" type="ORF">NCTC9001_04399</name>
    <name evidence="21" type="ORF">NCTC9075_06498</name>
    <name evidence="19" type="ORF">NCTC9081_06548</name>
    <name evidence="12" type="ORF">PWL68_003949</name>
</gene>
<feature type="signal peptide" evidence="7">
    <location>
        <begin position="1"/>
        <end position="21"/>
    </location>
</feature>
<evidence type="ECO:0000313" key="15">
    <source>
        <dbReference type="EMBL" id="RIB42020.1"/>
    </source>
</evidence>
<dbReference type="EMBL" id="AATCLQ010000011">
    <property type="protein sequence ID" value="EFJ6481738.1"/>
    <property type="molecule type" value="Genomic_DNA"/>
</dbReference>
<dbReference type="EMBL" id="VLTB01000391">
    <property type="protein sequence ID" value="NDR94314.1"/>
    <property type="molecule type" value="Genomic_DNA"/>
</dbReference>
<evidence type="ECO:0000256" key="2">
    <source>
        <dbReference type="ARBA" id="ARBA00008728"/>
    </source>
</evidence>
<accession>A0A0D8VW25</accession>
<dbReference type="Proteomes" id="UP000254647">
    <property type="component" value="Unassembled WGS sequence"/>
</dbReference>
<evidence type="ECO:0000256" key="5">
    <source>
        <dbReference type="ARBA" id="ARBA00023136"/>
    </source>
</evidence>
<reference evidence="9 32" key="8">
    <citation type="submission" date="2019-08" db="EMBL/GenBank/DDBJ databases">
        <authorList>
            <consortium name="NARMS: The National Antimicrobial Resistance Monitoring System"/>
        </authorList>
    </citation>
    <scope>NUCLEOTIDE SEQUENCE [LARGE SCALE GENOMIC DNA]</scope>
    <source>
        <strain evidence="9 32">19MD07CB01-EC</strain>
        <strain evidence="10 33">CVM N19EC0130</strain>
    </source>
</reference>
<evidence type="ECO:0000313" key="31">
    <source>
        <dbReference type="Proteomes" id="UP000471490"/>
    </source>
</evidence>
<evidence type="ECO:0000313" key="21">
    <source>
        <dbReference type="EMBL" id="STP22978.1"/>
    </source>
</evidence>
<evidence type="ECO:0000313" key="24">
    <source>
        <dbReference type="Proteomes" id="UP000254647"/>
    </source>
</evidence>
<reference evidence="16 28" key="4">
    <citation type="submission" date="2019-01" db="EMBL/GenBank/DDBJ databases">
        <title>Genomic analysis of febrile catheter-associated UTI E. coli isolates.</title>
        <authorList>
            <person name="Potter R."/>
            <person name="Zou Z."/>
            <person name="Henderson J."/>
            <person name="Dantas G."/>
        </authorList>
    </citation>
    <scope>NUCLEOTIDE SEQUENCE [LARGE SCALE GENOMIC DNA]</scope>
    <source>
        <strain evidence="16 28">29_CAASB</strain>
    </source>
</reference>
<evidence type="ECO:0000313" key="18">
    <source>
        <dbReference type="EMBL" id="STC75362.1"/>
    </source>
</evidence>
<dbReference type="Proteomes" id="UP000254181">
    <property type="component" value="Unassembled WGS sequence"/>
</dbReference>
<dbReference type="Proteomes" id="UP000255153">
    <property type="component" value="Unassembled WGS sequence"/>
</dbReference>
<reference evidence="14 31" key="9">
    <citation type="journal article" date="2020" name="Int. J. Nanomedicine">
        <title>Consequences Of Long-Term Bacteria's Exposure To Silver Nanoformulations With Different PhysicoChemical Properties.</title>
        <authorList>
            <person name="Kedziora A."/>
            <person name="Wernecki M."/>
            <person name="Korzekwa K."/>
            <person name="Speruda M."/>
            <person name="Gerasymchuk Y."/>
            <person name="Lukowiak A."/>
            <person name="Bugla-Ploskonska G."/>
        </authorList>
    </citation>
    <scope>NUCLEOTIDE SEQUENCE [LARGE SCALE GENOMIC DNA]</scope>
    <source>
        <strain evidence="14 31">ATCC 11230</strain>
    </source>
</reference>
<dbReference type="EMBL" id="DABUHV010000012">
    <property type="protein sequence ID" value="HAN4354085.1"/>
    <property type="molecule type" value="Genomic_DNA"/>
</dbReference>
<reference evidence="23 24" key="3">
    <citation type="submission" date="2018-06" db="EMBL/GenBank/DDBJ databases">
        <authorList>
            <consortium name="Pathogen Informatics"/>
            <person name="Doyle S."/>
        </authorList>
    </citation>
    <scope>NUCLEOTIDE SEQUENCE [LARGE SCALE GENOMIC DNA]</scope>
    <source>
        <strain evidence="18 24">NCTC10767</strain>
        <strain evidence="20 26">NCTC8603</strain>
        <strain evidence="21 23">NCTC9075</strain>
        <strain evidence="19 25">NCTC9081</strain>
    </source>
</reference>
<evidence type="ECO:0000313" key="29">
    <source>
        <dbReference type="Proteomes" id="UP000291778"/>
    </source>
</evidence>
<dbReference type="NCBIfam" id="NF011686">
    <property type="entry name" value="PRK15106.1"/>
    <property type="match status" value="1"/>
</dbReference>
<reference evidence="13" key="2">
    <citation type="journal article" date="2018" name="Genome Biol.">
        <title>SKESA: strategic k-mer extension for scrupulous assemblies.</title>
        <authorList>
            <person name="Souvorov A."/>
            <person name="Agarwala R."/>
            <person name="Lipman D.J."/>
        </authorList>
    </citation>
    <scope>NUCLEOTIDE SEQUENCE</scope>
    <source>
        <strain evidence="13">489-16</strain>
    </source>
</reference>
<dbReference type="InterPro" id="IPR003055">
    <property type="entry name" value="Channel_Tsx"/>
</dbReference>
<evidence type="ECO:0000256" key="6">
    <source>
        <dbReference type="ARBA" id="ARBA00023237"/>
    </source>
</evidence>
<dbReference type="InterPro" id="IPR018013">
    <property type="entry name" value="Channel_Tsx-like"/>
</dbReference>
<dbReference type="EMBL" id="UGEM01000004">
    <property type="protein sequence ID" value="STP22978.1"/>
    <property type="molecule type" value="Genomic_DNA"/>
</dbReference>
<evidence type="ECO:0000313" key="13">
    <source>
        <dbReference type="EMBL" id="HAN4354085.1"/>
    </source>
</evidence>
<protein>
    <recommendedName>
        <fullName evidence="3">Nucleoside-specific channel-forming protein Tsx</fullName>
    </recommendedName>
</protein>
<dbReference type="Proteomes" id="UP000284508">
    <property type="component" value="Unassembled WGS sequence"/>
</dbReference>
<reference evidence="8 34" key="7">
    <citation type="submission" date="2019-03" db="EMBL/GenBank/DDBJ databases">
        <authorList>
            <consortium name="GenomeTrakr network: Whole genome sequencing for foodborne pathogen traceback"/>
        </authorList>
    </citation>
    <scope>NUCLEOTIDE SEQUENCE [LARGE SCALE GENOMIC DNA]</scope>
    <source>
        <strain evidence="8 34">PSU-1190</strain>
    </source>
</reference>
<evidence type="ECO:0000313" key="26">
    <source>
        <dbReference type="Proteomes" id="UP000255153"/>
    </source>
</evidence>
<dbReference type="SMR" id="A0A0D8VW25"/>
<dbReference type="RefSeq" id="WP_000275563.1">
    <property type="nucleotide sequence ID" value="NZ_AP017610.1"/>
</dbReference>
<evidence type="ECO:0000313" key="22">
    <source>
        <dbReference type="EMBL" id="VFS32404.1"/>
    </source>
</evidence>
<dbReference type="EMBL" id="AASATZ010000066">
    <property type="protein sequence ID" value="EFA4420984.1"/>
    <property type="molecule type" value="Genomic_DNA"/>
</dbReference>
<dbReference type="Proteomes" id="UP000531962">
    <property type="component" value="Unassembled WGS sequence"/>
</dbReference>
<proteinExistence type="inferred from homology"/>
<keyword evidence="5" id="KW-0472">Membrane</keyword>
<evidence type="ECO:0000313" key="30">
    <source>
        <dbReference type="Proteomes" id="UP000372890"/>
    </source>
</evidence>
<dbReference type="EMBL" id="QXHA01000640">
    <property type="protein sequence ID" value="RIB42020.1"/>
    <property type="molecule type" value="Genomic_DNA"/>
</dbReference>
<dbReference type="Proteomes" id="UP000711811">
    <property type="component" value="Unassembled WGS sequence"/>
</dbReference>
<dbReference type="Proteomes" id="UP000372890">
    <property type="component" value="Unassembled WGS sequence"/>
</dbReference>
<evidence type="ECO:0000313" key="28">
    <source>
        <dbReference type="Proteomes" id="UP000288730"/>
    </source>
</evidence>
<reference evidence="22 30" key="6">
    <citation type="submission" date="2019-03" db="EMBL/GenBank/DDBJ databases">
        <authorList>
            <consortium name="Pathogen Informatics"/>
        </authorList>
    </citation>
    <scope>NUCLEOTIDE SEQUENCE [LARGE SCALE GENOMIC DNA]</scope>
    <source>
        <strain evidence="22 30">NCTC9001</strain>
    </source>
</reference>
<evidence type="ECO:0000313" key="8">
    <source>
        <dbReference type="EMBL" id="EFA4420984.1"/>
    </source>
</evidence>